<evidence type="ECO:0008006" key="3">
    <source>
        <dbReference type="Google" id="ProtNLM"/>
    </source>
</evidence>
<reference evidence="1" key="1">
    <citation type="journal article" date="2021" name="Nat. Commun.">
        <title>Genomic analyses provide insights into spinach domestication and the genetic basis of agronomic traits.</title>
        <authorList>
            <person name="Cai X."/>
            <person name="Sun X."/>
            <person name="Xu C."/>
            <person name="Sun H."/>
            <person name="Wang X."/>
            <person name="Ge C."/>
            <person name="Zhang Z."/>
            <person name="Wang Q."/>
            <person name="Fei Z."/>
            <person name="Jiao C."/>
            <person name="Wang Q."/>
        </authorList>
    </citation>
    <scope>NUCLEOTIDE SEQUENCE [LARGE SCALE GENOMIC DNA]</scope>
    <source>
        <strain evidence="1">cv. Varoflay</strain>
    </source>
</reference>
<accession>A0ABM3RRY4</accession>
<dbReference type="PANTHER" id="PTHR33116">
    <property type="entry name" value="REVERSE TRANSCRIPTASE ZINC-BINDING DOMAIN-CONTAINING PROTEIN-RELATED-RELATED"/>
    <property type="match status" value="1"/>
</dbReference>
<evidence type="ECO:0000313" key="2">
    <source>
        <dbReference type="RefSeq" id="XP_056698379.1"/>
    </source>
</evidence>
<evidence type="ECO:0000313" key="1">
    <source>
        <dbReference type="Proteomes" id="UP000813463"/>
    </source>
</evidence>
<protein>
    <recommendedName>
        <fullName evidence="3">Reverse transcriptase domain-containing protein</fullName>
    </recommendedName>
</protein>
<proteinExistence type="predicted"/>
<sequence>MGPKFLGVSHLFFADDNILFARETLQQSSEIADIISKYERTSGQKINFNKFEVFFSKNIGVVRRGEILNILGVKEVERHVKYLGLPTIIGRSKKAVFPCIKERVRKKLQGGKRSFLLSRKKRCIKAVAQAISTYMMFAFQMDLLVEINSMLPGSGGVRTILGGKCIGFVGENCVSRRAWVEWDSWT</sequence>
<dbReference type="GeneID" id="130471999"/>
<gene>
    <name evidence="2" type="primary">LOC130471999</name>
</gene>
<dbReference type="RefSeq" id="XP_056698379.1">
    <property type="nucleotide sequence ID" value="XM_056842401.1"/>
</dbReference>
<organism evidence="1 2">
    <name type="scientific">Spinacia oleracea</name>
    <name type="common">Spinach</name>
    <dbReference type="NCBI Taxonomy" id="3562"/>
    <lineage>
        <taxon>Eukaryota</taxon>
        <taxon>Viridiplantae</taxon>
        <taxon>Streptophyta</taxon>
        <taxon>Embryophyta</taxon>
        <taxon>Tracheophyta</taxon>
        <taxon>Spermatophyta</taxon>
        <taxon>Magnoliopsida</taxon>
        <taxon>eudicotyledons</taxon>
        <taxon>Gunneridae</taxon>
        <taxon>Pentapetalae</taxon>
        <taxon>Caryophyllales</taxon>
        <taxon>Chenopodiaceae</taxon>
        <taxon>Chenopodioideae</taxon>
        <taxon>Anserineae</taxon>
        <taxon>Spinacia</taxon>
    </lineage>
</organism>
<dbReference type="PANTHER" id="PTHR33116:SF86">
    <property type="entry name" value="REVERSE TRANSCRIPTASE DOMAIN-CONTAINING PROTEIN"/>
    <property type="match status" value="1"/>
</dbReference>
<name>A0ABM3RRY4_SPIOL</name>
<keyword evidence="1" id="KW-1185">Reference proteome</keyword>
<reference evidence="2" key="2">
    <citation type="submission" date="2025-08" db="UniProtKB">
        <authorList>
            <consortium name="RefSeq"/>
        </authorList>
    </citation>
    <scope>IDENTIFICATION</scope>
    <source>
        <tissue evidence="2">Leaf</tissue>
    </source>
</reference>
<dbReference type="Proteomes" id="UP000813463">
    <property type="component" value="Chromosome 4"/>
</dbReference>